<evidence type="ECO:0000256" key="1">
    <source>
        <dbReference type="SAM" id="MobiDB-lite"/>
    </source>
</evidence>
<reference evidence="2" key="1">
    <citation type="journal article" date="2020" name="Nature">
        <title>Giant virus diversity and host interactions through global metagenomics.</title>
        <authorList>
            <person name="Schulz F."/>
            <person name="Roux S."/>
            <person name="Paez-Espino D."/>
            <person name="Jungbluth S."/>
            <person name="Walsh D.A."/>
            <person name="Denef V.J."/>
            <person name="McMahon K.D."/>
            <person name="Konstantinidis K.T."/>
            <person name="Eloe-Fadrosh E.A."/>
            <person name="Kyrpides N.C."/>
            <person name="Woyke T."/>
        </authorList>
    </citation>
    <scope>NUCLEOTIDE SEQUENCE</scope>
    <source>
        <strain evidence="2">GVMAG-M-3300001348-25</strain>
    </source>
</reference>
<proteinExistence type="predicted"/>
<feature type="compositionally biased region" description="Basic and acidic residues" evidence="1">
    <location>
        <begin position="1"/>
        <end position="16"/>
    </location>
</feature>
<name>A0A6C0EIE3_9ZZZZ</name>
<protein>
    <submittedName>
        <fullName evidence="2">Uncharacterized protein</fullName>
    </submittedName>
</protein>
<evidence type="ECO:0000313" key="2">
    <source>
        <dbReference type="EMBL" id="QHT28150.1"/>
    </source>
</evidence>
<feature type="region of interest" description="Disordered" evidence="1">
    <location>
        <begin position="1"/>
        <end position="20"/>
    </location>
</feature>
<dbReference type="AlphaFoldDB" id="A0A6C0EIE3"/>
<organism evidence="2">
    <name type="scientific">viral metagenome</name>
    <dbReference type="NCBI Taxonomy" id="1070528"/>
    <lineage>
        <taxon>unclassified sequences</taxon>
        <taxon>metagenomes</taxon>
        <taxon>organismal metagenomes</taxon>
    </lineage>
</organism>
<sequence>METRAQKRTRLEEQEGKIQNNKTKQDIEIIVNEIKMDDPGIISELEDISRNLQYEKNNKEFKQMEMHYGSGCNIM</sequence>
<accession>A0A6C0EIE3</accession>
<dbReference type="EMBL" id="MN738852">
    <property type="protein sequence ID" value="QHT28150.1"/>
    <property type="molecule type" value="Genomic_DNA"/>
</dbReference>